<gene>
    <name evidence="1" type="ORF">METZ01_LOCUS321462</name>
</gene>
<dbReference type="SUPFAM" id="SSF102405">
    <property type="entry name" value="MCP/YpsA-like"/>
    <property type="match status" value="1"/>
</dbReference>
<dbReference type="InterPro" id="IPR005268">
    <property type="entry name" value="CHP00725"/>
</dbReference>
<dbReference type="PANTHER" id="PTHR43393:SF3">
    <property type="entry name" value="LYSINE DECARBOXYLASE-LIKE PROTEIN"/>
    <property type="match status" value="1"/>
</dbReference>
<dbReference type="PANTHER" id="PTHR43393">
    <property type="entry name" value="CYTOKININ RIBOSIDE 5'-MONOPHOSPHATE PHOSPHORIBOHYDROLASE"/>
    <property type="match status" value="1"/>
</dbReference>
<protein>
    <recommendedName>
        <fullName evidence="2">TIGR00725 family protein</fullName>
    </recommendedName>
</protein>
<sequence length="151" mass="15838">MKSFRGKISVFGGREVSPEVYDDTLIIGKRLAEENYLVFCGGGIGVMEAISRGVKEGGGTCIGILKGINGDEANDHLALAIPTGIGIGRNVILAYNCDAAIAIGGKYGTLSEIAYALSLDKKVVGYKTWNIEGVEDAGSLEEVIEKINAAI</sequence>
<organism evidence="1">
    <name type="scientific">marine metagenome</name>
    <dbReference type="NCBI Taxonomy" id="408172"/>
    <lineage>
        <taxon>unclassified sequences</taxon>
        <taxon>metagenomes</taxon>
        <taxon>ecological metagenomes</taxon>
    </lineage>
</organism>
<dbReference type="Pfam" id="PF18306">
    <property type="entry name" value="LDcluster4"/>
    <property type="match status" value="1"/>
</dbReference>
<dbReference type="Gene3D" id="3.40.50.450">
    <property type="match status" value="1"/>
</dbReference>
<dbReference type="InterPro" id="IPR052341">
    <property type="entry name" value="LOG_family_nucleotidases"/>
</dbReference>
<dbReference type="InterPro" id="IPR041164">
    <property type="entry name" value="LDcluster4"/>
</dbReference>
<dbReference type="EMBL" id="UINC01105008">
    <property type="protein sequence ID" value="SVC68608.1"/>
    <property type="molecule type" value="Genomic_DNA"/>
</dbReference>
<evidence type="ECO:0008006" key="2">
    <source>
        <dbReference type="Google" id="ProtNLM"/>
    </source>
</evidence>
<reference evidence="1" key="1">
    <citation type="submission" date="2018-05" db="EMBL/GenBank/DDBJ databases">
        <authorList>
            <person name="Lanie J.A."/>
            <person name="Ng W.-L."/>
            <person name="Kazmierczak K.M."/>
            <person name="Andrzejewski T.M."/>
            <person name="Davidsen T.M."/>
            <person name="Wayne K.J."/>
            <person name="Tettelin H."/>
            <person name="Glass J.I."/>
            <person name="Rusch D."/>
            <person name="Podicherti R."/>
            <person name="Tsui H.-C.T."/>
            <person name="Winkler M.E."/>
        </authorList>
    </citation>
    <scope>NUCLEOTIDE SEQUENCE</scope>
</reference>
<accession>A0A382P799</accession>
<proteinExistence type="predicted"/>
<evidence type="ECO:0000313" key="1">
    <source>
        <dbReference type="EMBL" id="SVC68608.1"/>
    </source>
</evidence>
<name>A0A382P799_9ZZZZ</name>
<dbReference type="NCBIfam" id="TIGR00725">
    <property type="entry name" value="TIGR00725 family protein"/>
    <property type="match status" value="1"/>
</dbReference>
<dbReference type="GO" id="GO:0005829">
    <property type="term" value="C:cytosol"/>
    <property type="evidence" value="ECO:0007669"/>
    <property type="project" value="TreeGrafter"/>
</dbReference>
<dbReference type="AlphaFoldDB" id="A0A382P799"/>